<dbReference type="PROSITE" id="PS00710">
    <property type="entry name" value="PGM_PMM"/>
    <property type="match status" value="1"/>
</dbReference>
<accession>Q023G7</accession>
<dbReference type="PANTHER" id="PTHR22573">
    <property type="entry name" value="PHOSPHOHEXOMUTASE FAMILY MEMBER"/>
    <property type="match status" value="1"/>
</dbReference>
<dbReference type="InterPro" id="IPR005845">
    <property type="entry name" value="A-D-PHexomutase_a/b/a-II"/>
</dbReference>
<dbReference type="PANTHER" id="PTHR22573:SF57">
    <property type="entry name" value="PHOSPHOGLUCOMUTASE"/>
    <property type="match status" value="1"/>
</dbReference>
<keyword evidence="2" id="KW-0597">Phosphoprotein</keyword>
<dbReference type="Gene3D" id="3.30.310.50">
    <property type="entry name" value="Alpha-D-phosphohexomutase, C-terminal domain"/>
    <property type="match status" value="1"/>
</dbReference>
<dbReference type="HOGENOM" id="CLU_016950_8_1_0"/>
<dbReference type="GO" id="GO:0004614">
    <property type="term" value="F:phosphoglucomutase activity"/>
    <property type="evidence" value="ECO:0007669"/>
    <property type="project" value="InterPro"/>
</dbReference>
<dbReference type="InterPro" id="IPR045244">
    <property type="entry name" value="PGM"/>
</dbReference>
<evidence type="ECO:0000259" key="6">
    <source>
        <dbReference type="Pfam" id="PF02880"/>
    </source>
</evidence>
<evidence type="ECO:0000313" key="7">
    <source>
        <dbReference type="EMBL" id="ABJ83879.1"/>
    </source>
</evidence>
<dbReference type="GO" id="GO:0005975">
    <property type="term" value="P:carbohydrate metabolic process"/>
    <property type="evidence" value="ECO:0007669"/>
    <property type="project" value="InterPro"/>
</dbReference>
<reference evidence="7" key="1">
    <citation type="submission" date="2006-10" db="EMBL/GenBank/DDBJ databases">
        <title>Complete sequence of Solibacter usitatus Ellin6076.</title>
        <authorList>
            <consortium name="US DOE Joint Genome Institute"/>
            <person name="Copeland A."/>
            <person name="Lucas S."/>
            <person name="Lapidus A."/>
            <person name="Barry K."/>
            <person name="Detter J.C."/>
            <person name="Glavina del Rio T."/>
            <person name="Hammon N."/>
            <person name="Israni S."/>
            <person name="Dalin E."/>
            <person name="Tice H."/>
            <person name="Pitluck S."/>
            <person name="Thompson L.S."/>
            <person name="Brettin T."/>
            <person name="Bruce D."/>
            <person name="Han C."/>
            <person name="Tapia R."/>
            <person name="Gilna P."/>
            <person name="Schmutz J."/>
            <person name="Larimer F."/>
            <person name="Land M."/>
            <person name="Hauser L."/>
            <person name="Kyrpides N."/>
            <person name="Mikhailova N."/>
            <person name="Janssen P.H."/>
            <person name="Kuske C.R."/>
            <person name="Richardson P."/>
        </authorList>
    </citation>
    <scope>NUCLEOTIDE SEQUENCE</scope>
    <source>
        <strain evidence="7">Ellin6076</strain>
    </source>
</reference>
<feature type="domain" description="Alpha-D-phosphohexomutase alpha/beta/alpha" evidence="6">
    <location>
        <begin position="332"/>
        <end position="445"/>
    </location>
</feature>
<dbReference type="SUPFAM" id="SSF55957">
    <property type="entry name" value="Phosphoglucomutase, C-terminal domain"/>
    <property type="match status" value="1"/>
</dbReference>
<feature type="domain" description="Alpha-D-phosphohexomutase alpha/beta/alpha" evidence="4">
    <location>
        <begin position="49"/>
        <end position="188"/>
    </location>
</feature>
<name>Q023G7_SOLUE</name>
<protein>
    <submittedName>
        <fullName evidence="7">Phosphoglucomutase/phosphomannomutase alpha/beta/alpha domain I</fullName>
    </submittedName>
</protein>
<dbReference type="GO" id="GO:0000287">
    <property type="term" value="F:magnesium ion binding"/>
    <property type="evidence" value="ECO:0007669"/>
    <property type="project" value="InterPro"/>
</dbReference>
<dbReference type="InterPro" id="IPR005852">
    <property type="entry name" value="PGM_a-D-Glc-sp"/>
</dbReference>
<dbReference type="InterPro" id="IPR016055">
    <property type="entry name" value="A-D-PHexomutase_a/b/a-I/II/III"/>
</dbReference>
<comment type="similarity">
    <text evidence="1 3">Belongs to the phosphohexose mutase family.</text>
</comment>
<dbReference type="InterPro" id="IPR036900">
    <property type="entry name" value="A-D-PHexomutase_C_sf"/>
</dbReference>
<dbReference type="Pfam" id="PF02878">
    <property type="entry name" value="PGM_PMM_I"/>
    <property type="match status" value="1"/>
</dbReference>
<dbReference type="EMBL" id="CP000473">
    <property type="protein sequence ID" value="ABJ83879.1"/>
    <property type="molecule type" value="Genomic_DNA"/>
</dbReference>
<dbReference type="Gene3D" id="3.40.120.10">
    <property type="entry name" value="Alpha-D-Glucose-1,6-Bisphosphate, subunit A, domain 3"/>
    <property type="match status" value="3"/>
</dbReference>
<dbReference type="GO" id="GO:0005829">
    <property type="term" value="C:cytosol"/>
    <property type="evidence" value="ECO:0007669"/>
    <property type="project" value="TreeGrafter"/>
</dbReference>
<dbReference type="KEGG" id="sus:Acid_2893"/>
<evidence type="ECO:0000256" key="1">
    <source>
        <dbReference type="ARBA" id="ARBA00010231"/>
    </source>
</evidence>
<dbReference type="CDD" id="cd05801">
    <property type="entry name" value="PGM_like3"/>
    <property type="match status" value="1"/>
</dbReference>
<dbReference type="Pfam" id="PF02879">
    <property type="entry name" value="PGM_PMM_II"/>
    <property type="match status" value="1"/>
</dbReference>
<dbReference type="InterPro" id="IPR005846">
    <property type="entry name" value="A-D-PHexomutase_a/b/a-III"/>
</dbReference>
<dbReference type="InParanoid" id="Q023G7"/>
<dbReference type="Pfam" id="PF02880">
    <property type="entry name" value="PGM_PMM_III"/>
    <property type="match status" value="1"/>
</dbReference>
<dbReference type="InterPro" id="IPR005844">
    <property type="entry name" value="A-D-PHexomutase_a/b/a-I"/>
</dbReference>
<dbReference type="SUPFAM" id="SSF53738">
    <property type="entry name" value="Phosphoglucomutase, first 3 domains"/>
    <property type="match status" value="3"/>
</dbReference>
<evidence type="ECO:0000259" key="4">
    <source>
        <dbReference type="Pfam" id="PF02878"/>
    </source>
</evidence>
<evidence type="ECO:0000259" key="5">
    <source>
        <dbReference type="Pfam" id="PF02879"/>
    </source>
</evidence>
<dbReference type="AlphaFoldDB" id="Q023G7"/>
<keyword evidence="3" id="KW-0479">Metal-binding</keyword>
<sequence>MPGLLESCAAVSPLAGLPAPSVLLTDIDRLERTYFERAPEPEDPSQMVAFTTAGHRGSPLLGSFTESHVLAITQAICDFRHCVQGTDGPLYMGKDTHALSGPAQRTALEVLAANGVETIIQQDNGVTPAPVISRAILAYNRTRKRGLADGIVVSPSHNPPQDGGIRYSAPTGGPPDADTAHWLETRANDLLREGNVDVHRVPVLAGLLAATTHHEDLVMPYVRDLVSVLDMDAIKAAHIGLAVDPLGGAALPYWEPIADLYGLDLTILNPVIDPSFAFMTVDHDGLIRMDCSSPFALTQLVALKDRYSLSFANDPDADSHAVVTPGAGLLPPNHYLAVSIQYLLAHRSHWHRRAGVGKTLLASSIIDRIVRKLGGRLCEVPPGFEWLAPGISDGSFSFGCDENAGATFLQHDDTAWTTGKDGLVMNLLAAEIAARTGRDPGELYSMVAAEVGPHWYSRTEAPAAPQQKTKLVRLGPAAVRQSHLAGQPILAKLNRAPGNNAPIGGLKVVAASGWFAAYPSNSENLYRIYAESFESQEHLDQIQGEAREIVNTALGTING</sequence>
<feature type="domain" description="Alpha-D-phosphohexomutase alpha/beta/alpha" evidence="5">
    <location>
        <begin position="220"/>
        <end position="324"/>
    </location>
</feature>
<keyword evidence="3" id="KW-0460">Magnesium</keyword>
<dbReference type="InterPro" id="IPR016066">
    <property type="entry name" value="A-D-PHexomutase_CS"/>
</dbReference>
<gene>
    <name evidence="7" type="ordered locus">Acid_2893</name>
</gene>
<dbReference type="eggNOG" id="COG0033">
    <property type="taxonomic scope" value="Bacteria"/>
</dbReference>
<evidence type="ECO:0000256" key="2">
    <source>
        <dbReference type="ARBA" id="ARBA00022553"/>
    </source>
</evidence>
<dbReference type="OrthoDB" id="9806956at2"/>
<organism evidence="7">
    <name type="scientific">Solibacter usitatus (strain Ellin6076)</name>
    <dbReference type="NCBI Taxonomy" id="234267"/>
    <lineage>
        <taxon>Bacteria</taxon>
        <taxon>Pseudomonadati</taxon>
        <taxon>Acidobacteriota</taxon>
        <taxon>Terriglobia</taxon>
        <taxon>Bryobacterales</taxon>
        <taxon>Solibacteraceae</taxon>
        <taxon>Candidatus Solibacter</taxon>
    </lineage>
</organism>
<proteinExistence type="inferred from homology"/>
<dbReference type="STRING" id="234267.Acid_2893"/>
<evidence type="ECO:0000256" key="3">
    <source>
        <dbReference type="RuleBase" id="RU004326"/>
    </source>
</evidence>